<keyword evidence="3" id="KW-0732">Signal</keyword>
<evidence type="ECO:0000256" key="1">
    <source>
        <dbReference type="SAM" id="MobiDB-lite"/>
    </source>
</evidence>
<sequence length="576" mass="61348">MTETSTAVRRRLSRVVAAAIGLGFAATSILVASPALAAVDGDLATTTTVEIAGDLQLQSIRYEFQEDGMPAAPGPNVEPGPSSTTSSATWSLGTTAGSLHSQMVARIVDFDRTTDYWIKAFAYVQESSLIYGSDCQIFHGDPAAAGAEPLAEENSPYQCWSHGHSNTSGEHPRRLFTETFTITSLNWATARGAIMPQGTLKLGDGHLESPSTRFIVDGRWYPSDPAEQGPYVTIESGATLNFAAFRRNGESDANAEGLFSYRIYDGGVPTRFWVSGMASNWRGVEFNWDYDCKIYDGDPLAGALPVSASPYSCDMSTTKIDGNADYRVDFTVSVGAIETLGPLQARDLIAVGCGDPTDACYFVPTADDAVVEPGKVLGAPYANTGSEEADYSFYYATNRSVTHTFDLTVSAEVNVFDVFKASIKAAYGYENTNETDKKWVATMKVPAHEEGWFEFAPAYRKISGDFLFEVDGTWYRVTGGSYTVPDDRLTGQLSSFTRPVVSSPGGGGVGAEPPTTTAPLNPALAGSAGRGGSGKLAATGADVDVAAIWLAIAAVLAGAGLLSTRFVRRRSARRSL</sequence>
<organism evidence="4">
    <name type="scientific">Microbacterium sp. A8/3-1</name>
    <dbReference type="NCBI Taxonomy" id="3160749"/>
    <lineage>
        <taxon>Bacteria</taxon>
        <taxon>Bacillati</taxon>
        <taxon>Actinomycetota</taxon>
        <taxon>Actinomycetes</taxon>
        <taxon>Micrococcales</taxon>
        <taxon>Microbacteriaceae</taxon>
        <taxon>Microbacterium</taxon>
    </lineage>
</organism>
<accession>A0AAU7VSB5</accession>
<evidence type="ECO:0000256" key="2">
    <source>
        <dbReference type="SAM" id="Phobius"/>
    </source>
</evidence>
<evidence type="ECO:0000256" key="3">
    <source>
        <dbReference type="SAM" id="SignalP"/>
    </source>
</evidence>
<evidence type="ECO:0000313" key="4">
    <source>
        <dbReference type="EMBL" id="XBX77206.1"/>
    </source>
</evidence>
<dbReference type="EMBL" id="CP158357">
    <property type="protein sequence ID" value="XBX77206.1"/>
    <property type="molecule type" value="Genomic_DNA"/>
</dbReference>
<dbReference type="AlphaFoldDB" id="A0AAU7VSB5"/>
<evidence type="ECO:0008006" key="5">
    <source>
        <dbReference type="Google" id="ProtNLM"/>
    </source>
</evidence>
<feature type="signal peptide" evidence="3">
    <location>
        <begin position="1"/>
        <end position="37"/>
    </location>
</feature>
<keyword evidence="2" id="KW-0472">Membrane</keyword>
<feature type="region of interest" description="Disordered" evidence="1">
    <location>
        <begin position="500"/>
        <end position="520"/>
    </location>
</feature>
<reference evidence="4" key="1">
    <citation type="submission" date="2024-06" db="EMBL/GenBank/DDBJ databases">
        <title>Draft genome sequence of Microbacterium sp. strain A8/3-1, isolated from Oxytropis tragacanthoides Fisch. ex DC. Root nodules in the Altai region of Russia.</title>
        <authorList>
            <person name="Sazanova A."/>
            <person name="Guro P."/>
            <person name="Kuznetsova I."/>
            <person name="Belimov A."/>
            <person name="Safronova V."/>
        </authorList>
    </citation>
    <scope>NUCLEOTIDE SEQUENCE</scope>
    <source>
        <strain evidence="4">A8/3-1</strain>
    </source>
</reference>
<feature type="region of interest" description="Disordered" evidence="1">
    <location>
        <begin position="67"/>
        <end position="88"/>
    </location>
</feature>
<dbReference type="RefSeq" id="WP_350350719.1">
    <property type="nucleotide sequence ID" value="NZ_CP158357.1"/>
</dbReference>
<protein>
    <recommendedName>
        <fullName evidence="5">Gram-positive cocci surface proteins LPxTG domain-containing protein</fullName>
    </recommendedName>
</protein>
<name>A0AAU7VSB5_9MICO</name>
<proteinExistence type="predicted"/>
<feature type="compositionally biased region" description="Low complexity" evidence="1">
    <location>
        <begin position="511"/>
        <end position="520"/>
    </location>
</feature>
<keyword evidence="2" id="KW-0812">Transmembrane</keyword>
<gene>
    <name evidence="4" type="ORF">ABS642_14970</name>
</gene>
<keyword evidence="2" id="KW-1133">Transmembrane helix</keyword>
<feature type="chain" id="PRO_5043582833" description="Gram-positive cocci surface proteins LPxTG domain-containing protein" evidence="3">
    <location>
        <begin position="38"/>
        <end position="576"/>
    </location>
</feature>
<feature type="transmembrane region" description="Helical" evidence="2">
    <location>
        <begin position="546"/>
        <end position="567"/>
    </location>
</feature>